<name>A0AAJ0FH59_9PEZI</name>
<dbReference type="GO" id="GO:0050660">
    <property type="term" value="F:flavin adenine dinucleotide binding"/>
    <property type="evidence" value="ECO:0007669"/>
    <property type="project" value="InterPro"/>
</dbReference>
<dbReference type="GeneID" id="85314505"/>
<dbReference type="AlphaFoldDB" id="A0AAJ0FH59"/>
<dbReference type="Gene3D" id="3.50.50.60">
    <property type="entry name" value="FAD/NAD(P)-binding domain"/>
    <property type="match status" value="2"/>
</dbReference>
<dbReference type="InterPro" id="IPR020946">
    <property type="entry name" value="Flavin_mOase-like"/>
</dbReference>
<keyword evidence="2" id="KW-0285">Flavoprotein</keyword>
<keyword evidence="4" id="KW-0560">Oxidoreductase</keyword>
<sequence>MTNEKVHDTVGVNGVNGVNGTDGAGSQYRYSHQPLAKPRPIRIIVAGAGLSGIAAVKLFKERFNGQPTELQIYEKNADVGGTWLENRYPGCSCDVPAHAYTFSWEGNPRWSKAYVGAEELFDYFKGRAKAYGVFDFVQLEHRVIGATWNGKAGQWEIEVEDLKTGKTFVDKAEVFINACGFLNKWKWPEIPGLQSFKGHLAHSARWDDSYSFQGKTVAVIGCGSSAIQIVPKIQPIAKSLISFNRSKTWITPEFAAQVAAASRDEKFSEEQKAAWEKNPEEFLQYRKKIEGTMNQFFDMQYKDSEAQREAFTTNREQMEARLTKPGLAEKLIPDFALGCRRITPGHGYLEALSADNVEVRTDQILKIVPEGIQMQDGTIFTLDSIICATGFDTSFCPAFPVIGQQGKDLGDVWKDEPRSYLSVTASGFPNYFLASGPNFPLANGALVPCLEQCISYALAAAQKIQREGIKGLTPKPEAVDDFQEHKDALMKDLVWTSGCRSWYKNGKVDGKVWGPWCGSSIQFLELMSTPRWEDYDIEYLTGNRFQFLGAGKTEREESGGDLAYYLQQPGCT</sequence>
<keyword evidence="7" id="KW-1185">Reference proteome</keyword>
<dbReference type="InterPro" id="IPR036188">
    <property type="entry name" value="FAD/NAD-bd_sf"/>
</dbReference>
<proteinExistence type="inferred from homology"/>
<protein>
    <submittedName>
        <fullName evidence="6">Uncharacterized protein</fullName>
    </submittedName>
</protein>
<evidence type="ECO:0000256" key="3">
    <source>
        <dbReference type="ARBA" id="ARBA00022827"/>
    </source>
</evidence>
<dbReference type="GO" id="GO:0004499">
    <property type="term" value="F:N,N-dimethylaniline monooxygenase activity"/>
    <property type="evidence" value="ECO:0007669"/>
    <property type="project" value="InterPro"/>
</dbReference>
<evidence type="ECO:0000256" key="4">
    <source>
        <dbReference type="ARBA" id="ARBA00023002"/>
    </source>
</evidence>
<evidence type="ECO:0000313" key="6">
    <source>
        <dbReference type="EMBL" id="KAK1761804.1"/>
    </source>
</evidence>
<dbReference type="InterPro" id="IPR051209">
    <property type="entry name" value="FAD-bind_Monooxygenase_sf"/>
</dbReference>
<comment type="caution">
    <text evidence="6">The sequence shown here is derived from an EMBL/GenBank/DDBJ whole genome shotgun (WGS) entry which is preliminary data.</text>
</comment>
<gene>
    <name evidence="6" type="ORF">QBC33DRAFT_582134</name>
</gene>
<organism evidence="6 7">
    <name type="scientific">Phialemonium atrogriseum</name>
    <dbReference type="NCBI Taxonomy" id="1093897"/>
    <lineage>
        <taxon>Eukaryota</taxon>
        <taxon>Fungi</taxon>
        <taxon>Dikarya</taxon>
        <taxon>Ascomycota</taxon>
        <taxon>Pezizomycotina</taxon>
        <taxon>Sordariomycetes</taxon>
        <taxon>Sordariomycetidae</taxon>
        <taxon>Cephalothecales</taxon>
        <taxon>Cephalothecaceae</taxon>
        <taxon>Phialemonium</taxon>
    </lineage>
</organism>
<dbReference type="RefSeq" id="XP_060278017.1">
    <property type="nucleotide sequence ID" value="XM_060431318.1"/>
</dbReference>
<evidence type="ECO:0000313" key="7">
    <source>
        <dbReference type="Proteomes" id="UP001244011"/>
    </source>
</evidence>
<dbReference type="EMBL" id="MU839050">
    <property type="protein sequence ID" value="KAK1761804.1"/>
    <property type="molecule type" value="Genomic_DNA"/>
</dbReference>
<keyword evidence="3" id="KW-0274">FAD</keyword>
<evidence type="ECO:0000256" key="5">
    <source>
        <dbReference type="SAM" id="MobiDB-lite"/>
    </source>
</evidence>
<evidence type="ECO:0000256" key="1">
    <source>
        <dbReference type="ARBA" id="ARBA00010139"/>
    </source>
</evidence>
<feature type="compositionally biased region" description="Low complexity" evidence="5">
    <location>
        <begin position="10"/>
        <end position="19"/>
    </location>
</feature>
<evidence type="ECO:0000256" key="2">
    <source>
        <dbReference type="ARBA" id="ARBA00022630"/>
    </source>
</evidence>
<dbReference type="PANTHER" id="PTHR42877">
    <property type="entry name" value="L-ORNITHINE N(5)-MONOOXYGENASE-RELATED"/>
    <property type="match status" value="1"/>
</dbReference>
<comment type="similarity">
    <text evidence="1">Belongs to the FAD-binding monooxygenase family.</text>
</comment>
<feature type="region of interest" description="Disordered" evidence="5">
    <location>
        <begin position="1"/>
        <end position="20"/>
    </location>
</feature>
<dbReference type="Pfam" id="PF00743">
    <property type="entry name" value="FMO-like"/>
    <property type="match status" value="1"/>
</dbReference>
<accession>A0AAJ0FH59</accession>
<reference evidence="6" key="1">
    <citation type="submission" date="2023-06" db="EMBL/GenBank/DDBJ databases">
        <title>Genome-scale phylogeny and comparative genomics of the fungal order Sordariales.</title>
        <authorList>
            <consortium name="Lawrence Berkeley National Laboratory"/>
            <person name="Hensen N."/>
            <person name="Bonometti L."/>
            <person name="Westerberg I."/>
            <person name="Brannstrom I.O."/>
            <person name="Guillou S."/>
            <person name="Cros-Aarteil S."/>
            <person name="Calhoun S."/>
            <person name="Haridas S."/>
            <person name="Kuo A."/>
            <person name="Mondo S."/>
            <person name="Pangilinan J."/>
            <person name="Riley R."/>
            <person name="Labutti K."/>
            <person name="Andreopoulos B."/>
            <person name="Lipzen A."/>
            <person name="Chen C."/>
            <person name="Yanf M."/>
            <person name="Daum C."/>
            <person name="Ng V."/>
            <person name="Clum A."/>
            <person name="Steindorff A."/>
            <person name="Ohm R."/>
            <person name="Martin F."/>
            <person name="Silar P."/>
            <person name="Natvig D."/>
            <person name="Lalanne C."/>
            <person name="Gautier V."/>
            <person name="Ament-Velasquez S.L."/>
            <person name="Kruys A."/>
            <person name="Hutchinson M.I."/>
            <person name="Powell A.J."/>
            <person name="Barry K."/>
            <person name="Miller A.N."/>
            <person name="Grigoriev I.V."/>
            <person name="Debuchy R."/>
            <person name="Gladieux P."/>
            <person name="Thoren M.H."/>
            <person name="Johannesson H."/>
        </authorList>
    </citation>
    <scope>NUCLEOTIDE SEQUENCE</scope>
    <source>
        <strain evidence="6">8032-3</strain>
    </source>
</reference>
<dbReference type="GO" id="GO:0050661">
    <property type="term" value="F:NADP binding"/>
    <property type="evidence" value="ECO:0007669"/>
    <property type="project" value="InterPro"/>
</dbReference>
<dbReference type="SUPFAM" id="SSF51905">
    <property type="entry name" value="FAD/NAD(P)-binding domain"/>
    <property type="match status" value="3"/>
</dbReference>
<dbReference type="Proteomes" id="UP001244011">
    <property type="component" value="Unassembled WGS sequence"/>
</dbReference>
<dbReference type="PANTHER" id="PTHR42877:SF11">
    <property type="entry name" value="MONOOXYGENASE, PUTATIVE (AFU_ORTHOLOGUE AFUA_6G13790)-RELATED"/>
    <property type="match status" value="1"/>
</dbReference>